<feature type="transmembrane region" description="Helical" evidence="1">
    <location>
        <begin position="179"/>
        <end position="201"/>
    </location>
</feature>
<dbReference type="InterPro" id="IPR003744">
    <property type="entry name" value="YhhQ"/>
</dbReference>
<dbReference type="RefSeq" id="WP_012631131.1">
    <property type="nucleotide sequence ID" value="NC_011887.1"/>
</dbReference>
<keyword evidence="1" id="KW-1133">Transmembrane helix</keyword>
<keyword evidence="2" id="KW-0614">Plasmid</keyword>
<dbReference type="PANTHER" id="PTHR34300">
    <property type="entry name" value="QUEUOSINE PRECURSOR TRANSPORTER-RELATED"/>
    <property type="match status" value="1"/>
</dbReference>
<dbReference type="HAMAP" id="MF_02088">
    <property type="entry name" value="Q_prec_transport"/>
    <property type="match status" value="1"/>
</dbReference>
<feature type="transmembrane region" description="Helical" evidence="1">
    <location>
        <begin position="31"/>
        <end position="53"/>
    </location>
</feature>
<dbReference type="NCBIfam" id="TIGR00697">
    <property type="entry name" value="queuosine precursor transporter"/>
    <property type="match status" value="1"/>
</dbReference>
<geneLocation type="plasmid" evidence="2 3">
    <name>pMNOD02</name>
</geneLocation>
<dbReference type="Proteomes" id="UP000008207">
    <property type="component" value="Plasmid pMNOD02"/>
</dbReference>
<dbReference type="AlphaFoldDB" id="B8IWN8"/>
<gene>
    <name evidence="2" type="ordered locus">Mnod_7921</name>
</gene>
<dbReference type="KEGG" id="mno:Mnod_7921"/>
<dbReference type="HOGENOM" id="CLU_075503_1_2_5"/>
<reference evidence="3" key="1">
    <citation type="submission" date="2009-01" db="EMBL/GenBank/DDBJ databases">
        <title>Complete sequence of plasmid 2 of Methylobacterium nodulans ORS 2060.</title>
        <authorList>
            <consortium name="US DOE Joint Genome Institute"/>
            <person name="Lucas S."/>
            <person name="Copeland A."/>
            <person name="Lapidus A."/>
            <person name="Glavina del Rio T."/>
            <person name="Dalin E."/>
            <person name="Tice H."/>
            <person name="Bruce D."/>
            <person name="Goodwin L."/>
            <person name="Pitluck S."/>
            <person name="Sims D."/>
            <person name="Brettin T."/>
            <person name="Detter J.C."/>
            <person name="Han C."/>
            <person name="Larimer F."/>
            <person name="Land M."/>
            <person name="Hauser L."/>
            <person name="Kyrpides N."/>
            <person name="Ivanova N."/>
            <person name="Marx C.J."/>
            <person name="Richardson P."/>
        </authorList>
    </citation>
    <scope>NUCLEOTIDE SEQUENCE [LARGE SCALE GENOMIC DNA]</scope>
    <source>
        <strain evidence="3">LMG 21967 / CNCM I-2342 / ORS 2060</strain>
        <plasmid evidence="3">Plasmid pMNOD02</plasmid>
    </source>
</reference>
<keyword evidence="1" id="KW-1003">Cell membrane</keyword>
<evidence type="ECO:0000313" key="2">
    <source>
        <dbReference type="EMBL" id="ACL62929.1"/>
    </source>
</evidence>
<keyword evidence="3" id="KW-1185">Reference proteome</keyword>
<dbReference type="PANTHER" id="PTHR34300:SF2">
    <property type="entry name" value="QUEUOSINE PRECURSOR TRANSPORTER-RELATED"/>
    <property type="match status" value="1"/>
</dbReference>
<accession>B8IWN8</accession>
<dbReference type="EMBL" id="CP001351">
    <property type="protein sequence ID" value="ACL62929.1"/>
    <property type="molecule type" value="Genomic_DNA"/>
</dbReference>
<dbReference type="GO" id="GO:0005886">
    <property type="term" value="C:plasma membrane"/>
    <property type="evidence" value="ECO:0007669"/>
    <property type="project" value="UniProtKB-SubCell"/>
</dbReference>
<evidence type="ECO:0000313" key="3">
    <source>
        <dbReference type="Proteomes" id="UP000008207"/>
    </source>
</evidence>
<keyword evidence="1" id="KW-0813">Transport</keyword>
<comment type="subcellular location">
    <subcellularLocation>
        <location evidence="1">Cell inner membrane</location>
        <topology evidence="1">Multi-pass membrane protein</topology>
    </subcellularLocation>
</comment>
<keyword evidence="1" id="KW-0997">Cell inner membrane</keyword>
<keyword evidence="1" id="KW-0472">Membrane</keyword>
<comment type="function">
    <text evidence="1">Involved in the import of queuosine (Q) precursors, required for Q precursor salvage.</text>
</comment>
<dbReference type="GO" id="GO:0022857">
    <property type="term" value="F:transmembrane transporter activity"/>
    <property type="evidence" value="ECO:0007669"/>
    <property type="project" value="UniProtKB-UniRule"/>
</dbReference>
<organism evidence="2 3">
    <name type="scientific">Methylobacterium nodulans (strain LMG 21967 / CNCM I-2342 / ORS 2060)</name>
    <dbReference type="NCBI Taxonomy" id="460265"/>
    <lineage>
        <taxon>Bacteria</taxon>
        <taxon>Pseudomonadati</taxon>
        <taxon>Pseudomonadota</taxon>
        <taxon>Alphaproteobacteria</taxon>
        <taxon>Hyphomicrobiales</taxon>
        <taxon>Methylobacteriaceae</taxon>
        <taxon>Methylobacterium</taxon>
    </lineage>
</organism>
<feature type="transmembrane region" description="Helical" evidence="1">
    <location>
        <begin position="7"/>
        <end position="25"/>
    </location>
</feature>
<feature type="transmembrane region" description="Helical" evidence="1">
    <location>
        <begin position="139"/>
        <end position="167"/>
    </location>
</feature>
<name>B8IWN8_METNO</name>
<keyword evidence="1" id="KW-0812">Transmembrane</keyword>
<dbReference type="OrthoDB" id="9805479at2"/>
<evidence type="ECO:0000256" key="1">
    <source>
        <dbReference type="HAMAP-Rule" id="MF_02088"/>
    </source>
</evidence>
<protein>
    <recommendedName>
        <fullName evidence="1">Probable queuosine precursor transporter</fullName>
        <shortName evidence="1">Q precursor transporter</shortName>
    </recommendedName>
</protein>
<comment type="similarity">
    <text evidence="1">Belongs to the vitamin uptake transporter (VUT/ECF) (TC 2.A.88) family. Q precursor transporter subfamily.</text>
</comment>
<dbReference type="Pfam" id="PF02592">
    <property type="entry name" value="Vut_1"/>
    <property type="match status" value="1"/>
</dbReference>
<proteinExistence type="inferred from homology"/>
<feature type="transmembrane region" description="Helical" evidence="1">
    <location>
        <begin position="65"/>
        <end position="86"/>
    </location>
</feature>
<sequence>MQNRKYLLLLAGVFCGTLVCTIILSGKIVSIFGLTFPASIVLFPATFMFGDILTEVYGYSVTRQVVWAGLISEIVWVAGYWTAAALPPAPFWSAQDAFVTVLGLTPRIAVAGMTAYVVGEFVNSYVLAKLKVMTGGRYLAVRLVGSTVFGAAADTVIVLGIAFAGIYTISQMFWMGLSVWFLKVVWELVALPVSMPLIAWLKRQENEDYYDRDTDFSPFTLADRKRSLERARPAAGSAVSPL</sequence>
<feature type="transmembrane region" description="Helical" evidence="1">
    <location>
        <begin position="98"/>
        <end position="118"/>
    </location>
</feature>